<name>A0A8B7PT88_HIPAR</name>
<evidence type="ECO:0000256" key="5">
    <source>
        <dbReference type="SAM" id="Coils"/>
    </source>
</evidence>
<dbReference type="Gene3D" id="1.20.5.500">
    <property type="entry name" value="Single helix bin"/>
    <property type="match status" value="1"/>
</dbReference>
<dbReference type="RefSeq" id="XP_019479416.1">
    <property type="nucleotide sequence ID" value="XM_019623871.1"/>
</dbReference>
<feature type="coiled-coil region" evidence="5">
    <location>
        <begin position="22"/>
        <end position="49"/>
    </location>
</feature>
<dbReference type="GO" id="GO:0030280">
    <property type="term" value="F:structural constituent of skin epidermis"/>
    <property type="evidence" value="ECO:0007669"/>
    <property type="project" value="TreeGrafter"/>
</dbReference>
<dbReference type="Pfam" id="PF00038">
    <property type="entry name" value="Filament"/>
    <property type="match status" value="1"/>
</dbReference>
<dbReference type="OrthoDB" id="2441647at2759"/>
<comment type="similarity">
    <text evidence="4">Belongs to the intermediate filament family.</text>
</comment>
<dbReference type="InterPro" id="IPR018039">
    <property type="entry name" value="IF_conserved"/>
</dbReference>
<dbReference type="PANTHER" id="PTHR45616:SF12">
    <property type="entry name" value="KERATIN, TYPE II CUTICULAR HB2"/>
    <property type="match status" value="1"/>
</dbReference>
<evidence type="ECO:0000313" key="8">
    <source>
        <dbReference type="Proteomes" id="UP000694851"/>
    </source>
</evidence>
<evidence type="ECO:0000259" key="7">
    <source>
        <dbReference type="PROSITE" id="PS51842"/>
    </source>
</evidence>
<gene>
    <name evidence="9" type="primary">LOC109371396</name>
</gene>
<keyword evidence="3 5" id="KW-0175">Coiled coil</keyword>
<sequence length="188" mass="19958">MAPVTLSELCNCNKCEEVKVTVQRDTQSLRHSKEELNRLNQAIQKLTVEPCKLEGAKDLPALQEEGASGSVKGKLAWLEAALQKAKQDMVRQLQEYQELMIVKLGLDFEIATYRKLLEGEERRLGLGLGTGSGSLGSASTCRPGAASDPVRQQSGSDALETSAPGGGCALCGSPGCVGNFSCRGSGRC</sequence>
<dbReference type="PANTHER" id="PTHR45616">
    <property type="entry name" value="GATA-TYPE DOMAIN-CONTAINING PROTEIN"/>
    <property type="match status" value="1"/>
</dbReference>
<accession>A0A8B7PT88</accession>
<evidence type="ECO:0000313" key="9">
    <source>
        <dbReference type="RefSeq" id="XP_019479416.1"/>
    </source>
</evidence>
<dbReference type="PROSITE" id="PS00226">
    <property type="entry name" value="IF_ROD_1"/>
    <property type="match status" value="1"/>
</dbReference>
<dbReference type="GeneID" id="109371396"/>
<organism evidence="8 9">
    <name type="scientific">Hipposideros armiger</name>
    <name type="common">Great Himalayan leaf-nosed bat</name>
    <dbReference type="NCBI Taxonomy" id="186990"/>
    <lineage>
        <taxon>Eukaryota</taxon>
        <taxon>Metazoa</taxon>
        <taxon>Chordata</taxon>
        <taxon>Craniata</taxon>
        <taxon>Vertebrata</taxon>
        <taxon>Euteleostomi</taxon>
        <taxon>Mammalia</taxon>
        <taxon>Eutheria</taxon>
        <taxon>Laurasiatheria</taxon>
        <taxon>Chiroptera</taxon>
        <taxon>Yinpterochiroptera</taxon>
        <taxon>Rhinolophoidea</taxon>
        <taxon>Hipposideridae</taxon>
        <taxon>Hipposideros</taxon>
    </lineage>
</organism>
<protein>
    <submittedName>
        <fullName evidence="9">Keratin, type II cuticular Hb1-like</fullName>
    </submittedName>
</protein>
<dbReference type="PROSITE" id="PS51842">
    <property type="entry name" value="IF_ROD_2"/>
    <property type="match status" value="1"/>
</dbReference>
<evidence type="ECO:0000256" key="3">
    <source>
        <dbReference type="ARBA" id="ARBA00023054"/>
    </source>
</evidence>
<feature type="domain" description="IF rod" evidence="7">
    <location>
        <begin position="1"/>
        <end position="124"/>
    </location>
</feature>
<reference evidence="9" key="1">
    <citation type="submission" date="2025-08" db="UniProtKB">
        <authorList>
            <consortium name="RefSeq"/>
        </authorList>
    </citation>
    <scope>IDENTIFICATION</scope>
    <source>
        <tissue evidence="9">Muscle</tissue>
    </source>
</reference>
<dbReference type="SUPFAM" id="SSF64593">
    <property type="entry name" value="Intermediate filament protein, coiled coil region"/>
    <property type="match status" value="1"/>
</dbReference>
<dbReference type="Proteomes" id="UP000694851">
    <property type="component" value="Unplaced"/>
</dbReference>
<dbReference type="InterPro" id="IPR039008">
    <property type="entry name" value="IF_rod_dom"/>
</dbReference>
<evidence type="ECO:0000256" key="4">
    <source>
        <dbReference type="RuleBase" id="RU000685"/>
    </source>
</evidence>
<proteinExistence type="inferred from homology"/>
<keyword evidence="8" id="KW-1185">Reference proteome</keyword>
<evidence type="ECO:0000256" key="1">
    <source>
        <dbReference type="ARBA" id="ARBA00022744"/>
    </source>
</evidence>
<keyword evidence="2 4" id="KW-0403">Intermediate filament</keyword>
<keyword evidence="1" id="KW-0416">Keratin</keyword>
<evidence type="ECO:0000256" key="6">
    <source>
        <dbReference type="SAM" id="MobiDB-lite"/>
    </source>
</evidence>
<feature type="coiled-coil region" evidence="5">
    <location>
        <begin position="75"/>
        <end position="102"/>
    </location>
</feature>
<dbReference type="GO" id="GO:0005615">
    <property type="term" value="C:extracellular space"/>
    <property type="evidence" value="ECO:0007669"/>
    <property type="project" value="TreeGrafter"/>
</dbReference>
<evidence type="ECO:0000256" key="2">
    <source>
        <dbReference type="ARBA" id="ARBA00022754"/>
    </source>
</evidence>
<dbReference type="KEGG" id="hai:109371396"/>
<dbReference type="GO" id="GO:0045095">
    <property type="term" value="C:keratin filament"/>
    <property type="evidence" value="ECO:0007669"/>
    <property type="project" value="TreeGrafter"/>
</dbReference>
<feature type="region of interest" description="Disordered" evidence="6">
    <location>
        <begin position="134"/>
        <end position="158"/>
    </location>
</feature>
<dbReference type="GO" id="GO:0031424">
    <property type="term" value="P:keratinization"/>
    <property type="evidence" value="ECO:0007669"/>
    <property type="project" value="TreeGrafter"/>
</dbReference>
<dbReference type="AlphaFoldDB" id="A0A8B7PT88"/>
<dbReference type="Gene3D" id="1.20.5.170">
    <property type="match status" value="1"/>
</dbReference>
<dbReference type="GO" id="GO:0045109">
    <property type="term" value="P:intermediate filament organization"/>
    <property type="evidence" value="ECO:0007669"/>
    <property type="project" value="TreeGrafter"/>
</dbReference>